<evidence type="ECO:0000313" key="3">
    <source>
        <dbReference type="EMBL" id="PLK58851.1"/>
    </source>
</evidence>
<dbReference type="EMBL" id="NJPO01000069">
    <property type="protein sequence ID" value="PLK58851.1"/>
    <property type="molecule type" value="Genomic_DNA"/>
</dbReference>
<comment type="caution">
    <text evidence="3">The sequence shown here is derived from an EMBL/GenBank/DDBJ whole genome shotgun (WGS) entry which is preliminary data.</text>
</comment>
<dbReference type="SUPFAM" id="SSF69572">
    <property type="entry name" value="Activating enzymes of the ubiquitin-like proteins"/>
    <property type="match status" value="1"/>
</dbReference>
<dbReference type="PANTHER" id="PTHR10953:SF240">
    <property type="entry name" value="SULFUR CARRIER PROTEIN THIS ADENYLYLTRANSFERASE"/>
    <property type="match status" value="1"/>
</dbReference>
<dbReference type="GO" id="GO:0008641">
    <property type="term" value="F:ubiquitin-like modifier activating enzyme activity"/>
    <property type="evidence" value="ECO:0007669"/>
    <property type="project" value="InterPro"/>
</dbReference>
<evidence type="ECO:0000313" key="4">
    <source>
        <dbReference type="Proteomes" id="UP000234253"/>
    </source>
</evidence>
<comment type="similarity">
    <text evidence="1">Belongs to the HesA/MoeB/ThiF family.</text>
</comment>
<gene>
    <name evidence="3" type="ORF">CEX73_01410</name>
</gene>
<dbReference type="CDD" id="cd00757">
    <property type="entry name" value="ThiF_MoeB_HesA_family"/>
    <property type="match status" value="1"/>
</dbReference>
<protein>
    <submittedName>
        <fullName evidence="3">Molybdopterin-synthase adenylyltransferase MoeB</fullName>
    </submittedName>
</protein>
<reference evidence="3 4" key="1">
    <citation type="submission" date="2017-06" db="EMBL/GenBank/DDBJ databases">
        <title>Metabolic interaction between xylem feeders and their symbionts.</title>
        <authorList>
            <person name="Chouaia B."/>
        </authorList>
    </citation>
    <scope>NUCLEOTIDE SEQUENCE [LARGE SCALE GENOMIC DNA]</scope>
    <source>
        <strain evidence="3 4">Gra</strain>
    </source>
</reference>
<dbReference type="Gene3D" id="3.40.50.720">
    <property type="entry name" value="NAD(P)-binding Rossmann-like Domain"/>
    <property type="match status" value="1"/>
</dbReference>
<dbReference type="GO" id="GO:0004792">
    <property type="term" value="F:thiosulfate-cyanide sulfurtransferase activity"/>
    <property type="evidence" value="ECO:0007669"/>
    <property type="project" value="TreeGrafter"/>
</dbReference>
<dbReference type="InterPro" id="IPR035985">
    <property type="entry name" value="Ubiquitin-activating_enz"/>
</dbReference>
<dbReference type="RefSeq" id="WP_101626827.1">
    <property type="nucleotide sequence ID" value="NZ_NJPO01000069.1"/>
</dbReference>
<dbReference type="GO" id="GO:0016779">
    <property type="term" value="F:nucleotidyltransferase activity"/>
    <property type="evidence" value="ECO:0007669"/>
    <property type="project" value="UniProtKB-KW"/>
</dbReference>
<organism evidence="3 4">
    <name type="scientific">Candidatus Palibaumannia cicadellinicola</name>
    <dbReference type="NCBI Taxonomy" id="186490"/>
    <lineage>
        <taxon>Bacteria</taxon>
        <taxon>Pseudomonadati</taxon>
        <taxon>Pseudomonadota</taxon>
        <taxon>Gammaproteobacteria</taxon>
        <taxon>Candidatus Palibaumannia</taxon>
    </lineage>
</organism>
<dbReference type="OrthoDB" id="9804286at2"/>
<dbReference type="InterPro" id="IPR045886">
    <property type="entry name" value="ThiF/MoeB/HesA"/>
</dbReference>
<proteinExistence type="inferred from homology"/>
<dbReference type="Pfam" id="PF00899">
    <property type="entry name" value="ThiF"/>
    <property type="match status" value="1"/>
</dbReference>
<sequence>MLNDQEFLRYSRQLLLKEVGLTGQKQLQAATVLLAGLGGLGSAASLYLAAAGVGTLLLADEDSLYLTNLQRQILYRTPDIGQLKVEAAQQQLTALNPEVHYIPLARRLQSTTWLDQQVKRANIVLDCSDNFVTRHVINAACVRSSIPLISASAVSFSGQMMVLQPPWRCGCYACLFPDQQDTQRNCRTAGIIGPVVGIMGTLQALEAIKLLCGLPMKTAGKLWLFDGKNLQWRVLSLSRNKQCSVCATDT</sequence>
<dbReference type="AlphaFoldDB" id="A0A2N4XX38"/>
<evidence type="ECO:0000256" key="1">
    <source>
        <dbReference type="ARBA" id="ARBA00009919"/>
    </source>
</evidence>
<evidence type="ECO:0000259" key="2">
    <source>
        <dbReference type="Pfam" id="PF00899"/>
    </source>
</evidence>
<dbReference type="PANTHER" id="PTHR10953">
    <property type="entry name" value="UBIQUITIN-ACTIVATING ENZYME E1"/>
    <property type="match status" value="1"/>
</dbReference>
<dbReference type="NCBIfam" id="NF004281">
    <property type="entry name" value="PRK05690.1"/>
    <property type="match status" value="1"/>
</dbReference>
<feature type="domain" description="THIF-type NAD/FAD binding fold" evidence="2">
    <location>
        <begin position="10"/>
        <end position="245"/>
    </location>
</feature>
<name>A0A2N4XX38_9GAMM</name>
<keyword evidence="3" id="KW-0808">Transferase</keyword>
<dbReference type="GO" id="GO:0005829">
    <property type="term" value="C:cytosol"/>
    <property type="evidence" value="ECO:0007669"/>
    <property type="project" value="TreeGrafter"/>
</dbReference>
<accession>A0A2N4XX38</accession>
<dbReference type="InterPro" id="IPR000594">
    <property type="entry name" value="ThiF_NAD_FAD-bd"/>
</dbReference>
<dbReference type="FunFam" id="3.40.50.720:FF:000080">
    <property type="entry name" value="Thiazole biosynthesis adenylyltransferase ThiF"/>
    <property type="match status" value="1"/>
</dbReference>
<dbReference type="GO" id="GO:0008146">
    <property type="term" value="F:sulfotransferase activity"/>
    <property type="evidence" value="ECO:0007669"/>
    <property type="project" value="TreeGrafter"/>
</dbReference>
<keyword evidence="3" id="KW-0548">Nucleotidyltransferase</keyword>
<dbReference type="Proteomes" id="UP000234253">
    <property type="component" value="Unassembled WGS sequence"/>
</dbReference>